<dbReference type="EMBL" id="CM004402">
    <property type="protein sequence ID" value="OAY26972.1"/>
    <property type="molecule type" value="Genomic_DNA"/>
</dbReference>
<dbReference type="GO" id="GO:0000285">
    <property type="term" value="F:1-phosphatidylinositol-3-phosphate 5-kinase activity"/>
    <property type="evidence" value="ECO:0000318"/>
    <property type="project" value="GO_Central"/>
</dbReference>
<evidence type="ECO:0000256" key="18">
    <source>
        <dbReference type="PROSITE-ProRule" id="PRU00091"/>
    </source>
</evidence>
<dbReference type="GO" id="GO:0010256">
    <property type="term" value="P:endomembrane system organization"/>
    <property type="evidence" value="ECO:0007669"/>
    <property type="project" value="UniProtKB-ARBA"/>
</dbReference>
<dbReference type="OrthoDB" id="158357at2759"/>
<dbReference type="Proteomes" id="UP000091857">
    <property type="component" value="Chromosome 16"/>
</dbReference>
<dbReference type="PANTHER" id="PTHR45748:SF21">
    <property type="entry name" value="1-PHOSPHATIDYLINOSITOL-3-PHOSPHATE 5-KINASE FAB1A"/>
    <property type="match status" value="1"/>
</dbReference>
<reference evidence="24" key="1">
    <citation type="journal article" date="2016" name="Nat. Biotechnol.">
        <title>Sequencing wild and cultivated cassava and related species reveals extensive interspecific hybridization and genetic diversity.</title>
        <authorList>
            <person name="Bredeson J.V."/>
            <person name="Lyons J.B."/>
            <person name="Prochnik S.E."/>
            <person name="Wu G.A."/>
            <person name="Ha C.M."/>
            <person name="Edsinger-Gonzales E."/>
            <person name="Grimwood J."/>
            <person name="Schmutz J."/>
            <person name="Rabbi I.Y."/>
            <person name="Egesi C."/>
            <person name="Nauluvula P."/>
            <person name="Lebot V."/>
            <person name="Ndunguru J."/>
            <person name="Mkamilo G."/>
            <person name="Bart R.S."/>
            <person name="Setter T.L."/>
            <person name="Gleadow R.M."/>
            <person name="Kulakow P."/>
            <person name="Ferguson M.E."/>
            <person name="Rounsley S."/>
            <person name="Rokhsar D.S."/>
        </authorList>
    </citation>
    <scope>NUCLEOTIDE SEQUENCE [LARGE SCALE GENOMIC DNA]</scope>
    <source>
        <strain evidence="24">cv. AM560-2</strain>
    </source>
</reference>
<dbReference type="SUPFAM" id="SSF52029">
    <property type="entry name" value="GroEL apical domain-like"/>
    <property type="match status" value="1"/>
</dbReference>
<evidence type="ECO:0000259" key="21">
    <source>
        <dbReference type="PROSITE" id="PS50178"/>
    </source>
</evidence>
<evidence type="ECO:0000256" key="20">
    <source>
        <dbReference type="SAM" id="MobiDB-lite"/>
    </source>
</evidence>
<evidence type="ECO:0000256" key="15">
    <source>
        <dbReference type="ARBA" id="ARBA00077223"/>
    </source>
</evidence>
<comment type="subcellular location">
    <subcellularLocation>
        <location evidence="1">Endosome membrane</location>
        <topology evidence="1">Peripheral membrane protein</topology>
    </subcellularLocation>
</comment>
<organism evidence="23 24">
    <name type="scientific">Manihot esculenta</name>
    <name type="common">Cassava</name>
    <name type="synonym">Jatropha manihot</name>
    <dbReference type="NCBI Taxonomy" id="3983"/>
    <lineage>
        <taxon>Eukaryota</taxon>
        <taxon>Viridiplantae</taxon>
        <taxon>Streptophyta</taxon>
        <taxon>Embryophyta</taxon>
        <taxon>Tracheophyta</taxon>
        <taxon>Spermatophyta</taxon>
        <taxon>Magnoliopsida</taxon>
        <taxon>eudicotyledons</taxon>
        <taxon>Gunneridae</taxon>
        <taxon>Pentapetalae</taxon>
        <taxon>rosids</taxon>
        <taxon>fabids</taxon>
        <taxon>Malpighiales</taxon>
        <taxon>Euphorbiaceae</taxon>
        <taxon>Crotonoideae</taxon>
        <taxon>Manihoteae</taxon>
        <taxon>Manihot</taxon>
    </lineage>
</organism>
<keyword evidence="8 19" id="KW-0418">Kinase</keyword>
<name>A0A2C9UB18_MANES</name>
<proteinExistence type="predicted"/>
<dbReference type="PROSITE" id="PS50178">
    <property type="entry name" value="ZF_FYVE"/>
    <property type="match status" value="1"/>
</dbReference>
<dbReference type="InterPro" id="IPR027483">
    <property type="entry name" value="PInositol-4-P-4/5-kinase_C_sf"/>
</dbReference>
<dbReference type="InterPro" id="IPR044769">
    <property type="entry name" value="PIKfyve_PIPKc"/>
</dbReference>
<comment type="subunit">
    <text evidence="13">Component of the PI(3,5)P2 regulatory complex at least composed of ATG18, SAC/FIG4, FAB1 and VAC14.</text>
</comment>
<evidence type="ECO:0000256" key="19">
    <source>
        <dbReference type="PROSITE-ProRule" id="PRU00781"/>
    </source>
</evidence>
<evidence type="ECO:0000256" key="3">
    <source>
        <dbReference type="ARBA" id="ARBA00022679"/>
    </source>
</evidence>
<keyword evidence="6" id="KW-0967">Endosome</keyword>
<dbReference type="GO" id="GO:0007033">
    <property type="term" value="P:vacuole organization"/>
    <property type="evidence" value="ECO:0000318"/>
    <property type="project" value="GO_Central"/>
</dbReference>
<evidence type="ECO:0000256" key="12">
    <source>
        <dbReference type="ARBA" id="ARBA00023136"/>
    </source>
</evidence>
<dbReference type="GO" id="GO:0005524">
    <property type="term" value="F:ATP binding"/>
    <property type="evidence" value="ECO:0007669"/>
    <property type="project" value="UniProtKB-UniRule"/>
</dbReference>
<evidence type="ECO:0000256" key="7">
    <source>
        <dbReference type="ARBA" id="ARBA00022771"/>
    </source>
</evidence>
<dbReference type="GO" id="GO:0009555">
    <property type="term" value="P:pollen development"/>
    <property type="evidence" value="ECO:0007669"/>
    <property type="project" value="UniProtKB-ARBA"/>
</dbReference>
<gene>
    <name evidence="23" type="ORF">MANES_16G089800v8</name>
</gene>
<evidence type="ECO:0000256" key="13">
    <source>
        <dbReference type="ARBA" id="ARBA00023464"/>
    </source>
</evidence>
<dbReference type="GO" id="GO:0010008">
    <property type="term" value="C:endosome membrane"/>
    <property type="evidence" value="ECO:0000318"/>
    <property type="project" value="GO_Central"/>
</dbReference>
<evidence type="ECO:0000313" key="24">
    <source>
        <dbReference type="Proteomes" id="UP000091857"/>
    </source>
</evidence>
<evidence type="ECO:0000256" key="17">
    <source>
        <dbReference type="ARBA" id="ARBA00081348"/>
    </source>
</evidence>
<dbReference type="OMA" id="LEVPDIW"/>
<keyword evidence="7 18" id="KW-0863">Zinc-finger</keyword>
<evidence type="ECO:0000256" key="9">
    <source>
        <dbReference type="ARBA" id="ARBA00022833"/>
    </source>
</evidence>
<evidence type="ECO:0000256" key="16">
    <source>
        <dbReference type="ARBA" id="ARBA00077675"/>
    </source>
</evidence>
<dbReference type="GO" id="GO:0046854">
    <property type="term" value="P:phosphatidylinositol phosphate biosynthetic process"/>
    <property type="evidence" value="ECO:0000318"/>
    <property type="project" value="GO_Central"/>
</dbReference>
<dbReference type="PROSITE" id="PS51455">
    <property type="entry name" value="PIPK"/>
    <property type="match status" value="1"/>
</dbReference>
<dbReference type="InterPro" id="IPR027484">
    <property type="entry name" value="PInositol-4-P-5-kinase_N"/>
</dbReference>
<evidence type="ECO:0000256" key="1">
    <source>
        <dbReference type="ARBA" id="ARBA00004481"/>
    </source>
</evidence>
<evidence type="ECO:0000256" key="4">
    <source>
        <dbReference type="ARBA" id="ARBA00022723"/>
    </source>
</evidence>
<keyword evidence="4" id="KW-0479">Metal-binding</keyword>
<keyword evidence="12" id="KW-0472">Membrane</keyword>
<keyword evidence="24" id="KW-1185">Reference proteome</keyword>
<dbReference type="STRING" id="3983.A0A2C9UB18"/>
<dbReference type="SUPFAM" id="SSF56104">
    <property type="entry name" value="SAICAR synthase-like"/>
    <property type="match status" value="1"/>
</dbReference>
<evidence type="ECO:0000256" key="10">
    <source>
        <dbReference type="ARBA" id="ARBA00022840"/>
    </source>
</evidence>
<dbReference type="GO" id="GO:0008270">
    <property type="term" value="F:zinc ion binding"/>
    <property type="evidence" value="ECO:0007669"/>
    <property type="project" value="UniProtKB-KW"/>
</dbReference>
<evidence type="ECO:0000256" key="6">
    <source>
        <dbReference type="ARBA" id="ARBA00022753"/>
    </source>
</evidence>
<dbReference type="SMART" id="SM00330">
    <property type="entry name" value="PIPKc"/>
    <property type="match status" value="1"/>
</dbReference>
<dbReference type="InterPro" id="IPR013083">
    <property type="entry name" value="Znf_RING/FYVE/PHD"/>
</dbReference>
<feature type="domain" description="PIPK" evidence="22">
    <location>
        <begin position="1454"/>
        <end position="1781"/>
    </location>
</feature>
<feature type="compositionally biased region" description="Polar residues" evidence="20">
    <location>
        <begin position="695"/>
        <end position="715"/>
    </location>
</feature>
<keyword evidence="11" id="KW-0175">Coiled coil</keyword>
<dbReference type="Gene3D" id="3.50.7.10">
    <property type="entry name" value="GroEL"/>
    <property type="match status" value="1"/>
</dbReference>
<dbReference type="FunFam" id="3.30.40.10:FF:000384">
    <property type="entry name" value="1-phosphatidylinositol-3-phosphate 5-kinase FAB1B"/>
    <property type="match status" value="1"/>
</dbReference>
<dbReference type="Pfam" id="PF01363">
    <property type="entry name" value="FYVE"/>
    <property type="match status" value="1"/>
</dbReference>
<dbReference type="SUPFAM" id="SSF57903">
    <property type="entry name" value="FYVE/PHD zinc finger"/>
    <property type="match status" value="1"/>
</dbReference>
<protein>
    <recommendedName>
        <fullName evidence="2">1-phosphatidylinositol-3-phosphate 5-kinase</fullName>
        <ecNumber evidence="2">2.7.1.150</ecNumber>
    </recommendedName>
    <alternativeName>
        <fullName evidence="16">FYVE finger-containing phosphoinositide kinase</fullName>
    </alternativeName>
    <alternativeName>
        <fullName evidence="17">PIKfyve</fullName>
    </alternativeName>
    <alternativeName>
        <fullName evidence="15">Phosphatidylinositol 3-phosphate 5-kinase type III</fullName>
    </alternativeName>
</protein>
<evidence type="ECO:0000256" key="5">
    <source>
        <dbReference type="ARBA" id="ARBA00022741"/>
    </source>
</evidence>
<feature type="domain" description="FYVE-type" evidence="21">
    <location>
        <begin position="36"/>
        <end position="102"/>
    </location>
</feature>
<keyword evidence="9" id="KW-0862">Zinc</keyword>
<feature type="compositionally biased region" description="Polar residues" evidence="20">
    <location>
        <begin position="801"/>
        <end position="813"/>
    </location>
</feature>
<dbReference type="FunFam" id="3.30.810.10:FF:000001">
    <property type="entry name" value="1-phosphatidylinositol 3-phosphate 5-kinase FAB1"/>
    <property type="match status" value="1"/>
</dbReference>
<dbReference type="SMART" id="SM00064">
    <property type="entry name" value="FYVE"/>
    <property type="match status" value="1"/>
</dbReference>
<dbReference type="InterPro" id="IPR027409">
    <property type="entry name" value="GroEL-like_apical_dom_sf"/>
</dbReference>
<evidence type="ECO:0000256" key="8">
    <source>
        <dbReference type="ARBA" id="ARBA00022777"/>
    </source>
</evidence>
<feature type="region of interest" description="Disordered" evidence="20">
    <location>
        <begin position="731"/>
        <end position="765"/>
    </location>
</feature>
<accession>A0A2C9UB18</accession>
<comment type="caution">
    <text evidence="23">The sequence shown here is derived from an EMBL/GenBank/DDBJ whole genome shotgun (WGS) entry which is preliminary data.</text>
</comment>
<dbReference type="InterPro" id="IPR000306">
    <property type="entry name" value="Znf_FYVE"/>
</dbReference>
<feature type="region of interest" description="Disordered" evidence="20">
    <location>
        <begin position="797"/>
        <end position="817"/>
    </location>
</feature>
<dbReference type="Pfam" id="PF00118">
    <property type="entry name" value="Cpn60_TCP1"/>
    <property type="match status" value="1"/>
</dbReference>
<feature type="region of interest" description="Disordered" evidence="20">
    <location>
        <begin position="693"/>
        <end position="715"/>
    </location>
</feature>
<dbReference type="Pfam" id="PF01504">
    <property type="entry name" value="PIP5K"/>
    <property type="match status" value="2"/>
</dbReference>
<evidence type="ECO:0000256" key="11">
    <source>
        <dbReference type="ARBA" id="ARBA00023054"/>
    </source>
</evidence>
<keyword evidence="5 19" id="KW-0547">Nucleotide-binding</keyword>
<dbReference type="InterPro" id="IPR002423">
    <property type="entry name" value="Cpn60/GroEL/TCP-1"/>
</dbReference>
<dbReference type="FunFam" id="3.30.800.10:FF:000006">
    <property type="entry name" value="1-phosphatidylinositol-3-phosphate 5-kinase FAB1B"/>
    <property type="match status" value="1"/>
</dbReference>
<evidence type="ECO:0000259" key="22">
    <source>
        <dbReference type="PROSITE" id="PS51455"/>
    </source>
</evidence>
<dbReference type="InterPro" id="IPR011011">
    <property type="entry name" value="Znf_FYVE_PHD"/>
</dbReference>
<dbReference type="Gene3D" id="3.30.40.10">
    <property type="entry name" value="Zinc/RING finger domain, C3HC4 (zinc finger)"/>
    <property type="match status" value="1"/>
</dbReference>
<dbReference type="EC" id="2.7.1.150" evidence="2"/>
<evidence type="ECO:0000256" key="2">
    <source>
        <dbReference type="ARBA" id="ARBA00012009"/>
    </source>
</evidence>
<dbReference type="Gramene" id="Manes.16G089800.1.v8.1">
    <property type="protein sequence ID" value="Manes.16G089800.1.v8.1.CDS"/>
    <property type="gene ID" value="Manes.16G089800.v8.1"/>
</dbReference>
<dbReference type="PANTHER" id="PTHR45748">
    <property type="entry name" value="1-PHOSPHATIDYLINOSITOL 3-PHOSPHATE 5-KINASE-RELATED"/>
    <property type="match status" value="1"/>
</dbReference>
<sequence length="1817" mass="202062">MGNSDNKRSDFVDIVKSWIPRRSEPANVSRDFWMPDQSCRVCYECDSQFTIFNRRHHCRLCGRVFCAKCTASSIPAPSEDPRTGSEDWERIRVCNYCFKQWQQGTTAVDNGTNVGSPGLSPSPSATSLVSSKSCCTCNSSSTVGSTPCSSGAYQSVPYSSGLSPQQSAPMDRTVVEQENLTCGRSSDAPAAAFCSSANQFGYCMSRSDDEDDEYGVYHSGSGTRHFSHADGYYGPGTVDDIDHMYEPCGIMHEDQIDRSISCPPLSENFDTQVVDKIKNDGEEAYRHDCNECESPSYGVNGADAEPVDFENNGLLWLPPEPEDEEDEREAVLFDEDDGDEATTGEWGYLRPSNSFGSGEYRSKDKSSEEHRKAMKNVVEGHFRALVAQLLQVENLSVGDEDDNESWLEIITSLSWEAATLLKPDTSMSGGMDPGGYVKVKCIASGRRSESMVVKGVVCKKNVAHRRMMSKIDKPRFLILGGALEYQRVSNHLSSVDTLLQQEMDHLKMAVAKIDAHHPSVLLVEKSVSRYAQDYLLAKDISLVLNIKRPLLERIARCTGAHIVPSIDHLNSQKLGYCDLFHVEKFLEEHGSAGQGGKKLTKTLMFFEGCPKPLGFTILLKGAHGDDLKKVKHVVQYGVFAAYHLALETSFLADEGASLPELPLKSPLTVALPDKPLSIDRSISTIPGFTVPGTGKLSSCQPPSEVQKSNNDVISDVPSPTNFELVCKSGYADSTSPSNSSQIEYRNLGSNSTEHAGSWTSLSPLGQNTSGPCHNKLFSDHVPGKDYMTEAEELFQGKKANSDSPSYYTSLEQGTGSGHADENVLAVKQDGNNHEEIGSSKEDFPPSPSDHQSILVSLSTRCIWKGTVCERAHLFRIKYYGSFDKPLGRFLRDHLFDQNYRCRSCEMPSEAHVYCYTHRQGSLTISVKRLPEFLLPGEREGKIWMWHRCLRCPRSNGFPPATRRIVMSDAAWGLSFGKFLELSFSNHAAASRVASCGHSLHRDCLRFYGFGRMVACFRYASIDVHSVHLPPSKLEFNYDNQEWIQKEANEVRQRAELLFTEVQNALHRISEKILGEGSQNGDIKSSELSRFHVAELKSILQKEKAEFEESLLNTLSKEVKVGHPLIDLLEVNKLRRQILFHSYVWDQRLIYAVSLSNTNHQESMRNFIPKLGGKRINSVESLVEMDTSPKPGKGFSNCDSVIVHTKPELNLNQGGNDGSSRQSVRVHEGGNIRLDLKLKDSEHCLSSCENSNEKIDPSESGNVMRRVHSEGEFPIVDNLSDTLDAAWTGKNHLESMILKENGVSLPDSSPVHSVVPNVELERCIVDKGGIDVVHSLDSALGAKVPQNVENSSGLGTPFPNLYSSFKRTSSLNAQKLGINEYNPVYVSLFRDLERPNNARLLLPVGVNDTIIPVFDDEPTSIIAYALVSSDYHLQMSELEKPKDAGETTISLPLFDSVNLLSFNSFDESASDIYRSVGSIEENILSIPGSRGTQILDPLSYTKDLHARVSFTDDSVQGKVKYMVTCYCAKRFEALRRICCPSELDFIRSLSRCKKWGAQGGKSNVFFAKTLDDRFIIKQVTKTELESFIKFGPAYFKYLSDSIGNGSPTCLAKILGIYQVSSKHLKGGKETKMDLLVMENLLFKRNIVRLYDLKGSSRSRYNSDTSGSNKVLLDQNLIESMPTSPIFVGNKAKRLLERAVWNDTSFLASIDVMDYSLLVGVDTERHELVIGIIDFMRQYTWDKHLETWVKASGILGGSKNTTPTVISPQQYKKRFRKAMTAYFLMVPDQWSPSTIVPSESHSDLCEERLQGQRGASVES</sequence>
<dbReference type="CDD" id="cd03334">
    <property type="entry name" value="Fab1_TCP"/>
    <property type="match status" value="1"/>
</dbReference>
<comment type="function">
    <text evidence="14">The PI(3,5)P2 regulatory complex regulates both the synthesis and turnover of phosphatidylinositol 3,5-bisphosphate (PtdIns(3,5)P2). Catalyzes the phosphorylation of phosphatidylinositol 3-phosphate on the fifth hydroxyl of the myo-inositol ring, to form phosphatidylinositol 3,5-bisphosphate. Plays an important role in maintenance of endomembrane homeostasis including endocytosis, vacuole formation, and vacuolar acidification processes. Required for development of viable pollen. Might mediate recycling of auxin transporters.</text>
</comment>
<evidence type="ECO:0000313" key="23">
    <source>
        <dbReference type="EMBL" id="OAY26972.1"/>
    </source>
</evidence>
<keyword evidence="10 19" id="KW-0067">ATP-binding</keyword>
<keyword evidence="3 19" id="KW-0808">Transferase</keyword>
<dbReference type="Gene3D" id="3.30.810.10">
    <property type="entry name" value="2-Layer Sandwich"/>
    <property type="match status" value="1"/>
</dbReference>
<evidence type="ECO:0000256" key="14">
    <source>
        <dbReference type="ARBA" id="ARBA00057940"/>
    </source>
</evidence>
<dbReference type="Gene3D" id="3.30.800.10">
    <property type="entry name" value="Phosphatidylinositol Phosphate Kinase II Beta"/>
    <property type="match status" value="1"/>
</dbReference>
<dbReference type="InterPro" id="IPR002498">
    <property type="entry name" value="PInositol-4-P-4/5-kinase_core"/>
</dbReference>
<dbReference type="FunFam" id="3.50.7.10:FF:000007">
    <property type="entry name" value="1-phosphatidylinositol 3-phosphate 5-kinase isoform X1"/>
    <property type="match status" value="1"/>
</dbReference>
<dbReference type="CDD" id="cd17300">
    <property type="entry name" value="PIPKc_PIKfyve"/>
    <property type="match status" value="1"/>
</dbReference>
<dbReference type="InterPro" id="IPR017455">
    <property type="entry name" value="Znf_FYVE-rel"/>
</dbReference>